<evidence type="ECO:0000256" key="7">
    <source>
        <dbReference type="SAM" id="MobiDB-lite"/>
    </source>
</evidence>
<dbReference type="PANTHER" id="PTHR33406">
    <property type="entry name" value="MEMBRANE PROTEIN MJ1562-RELATED"/>
    <property type="match status" value="1"/>
</dbReference>
<dbReference type="EMBL" id="JADBEE010000001">
    <property type="protein sequence ID" value="MBE1515153.1"/>
    <property type="molecule type" value="Genomic_DNA"/>
</dbReference>
<feature type="domain" description="SSD" evidence="9">
    <location>
        <begin position="592"/>
        <end position="720"/>
    </location>
</feature>
<keyword evidence="5 8" id="KW-1133">Transmembrane helix</keyword>
<gene>
    <name evidence="10" type="ORF">H4W26_001908</name>
</gene>
<dbReference type="PROSITE" id="PS50156">
    <property type="entry name" value="SSD"/>
    <property type="match status" value="1"/>
</dbReference>
<feature type="transmembrane region" description="Helical" evidence="8">
    <location>
        <begin position="689"/>
        <end position="710"/>
    </location>
</feature>
<evidence type="ECO:0000256" key="1">
    <source>
        <dbReference type="ARBA" id="ARBA00004651"/>
    </source>
</evidence>
<proteinExistence type="inferred from homology"/>
<comment type="subcellular location">
    <subcellularLocation>
        <location evidence="1">Cell membrane</location>
        <topology evidence="1">Multi-pass membrane protein</topology>
    </subcellularLocation>
</comment>
<evidence type="ECO:0000256" key="5">
    <source>
        <dbReference type="ARBA" id="ARBA00022989"/>
    </source>
</evidence>
<dbReference type="PANTHER" id="PTHR33406:SF6">
    <property type="entry name" value="MEMBRANE PROTEIN YDGH-RELATED"/>
    <property type="match status" value="1"/>
</dbReference>
<name>A0ABR9J825_9MICC</name>
<feature type="transmembrane region" description="Helical" evidence="8">
    <location>
        <begin position="299"/>
        <end position="316"/>
    </location>
</feature>
<dbReference type="InterPro" id="IPR000731">
    <property type="entry name" value="SSD"/>
</dbReference>
<protein>
    <submittedName>
        <fullName evidence="10">RND superfamily putative drug exporter</fullName>
    </submittedName>
</protein>
<dbReference type="InterPro" id="IPR004869">
    <property type="entry name" value="MMPL_dom"/>
</dbReference>
<evidence type="ECO:0000259" key="9">
    <source>
        <dbReference type="PROSITE" id="PS50156"/>
    </source>
</evidence>
<feature type="transmembrane region" description="Helical" evidence="8">
    <location>
        <begin position="31"/>
        <end position="55"/>
    </location>
</feature>
<feature type="region of interest" description="Disordered" evidence="7">
    <location>
        <begin position="733"/>
        <end position="756"/>
    </location>
</feature>
<feature type="transmembrane region" description="Helical" evidence="8">
    <location>
        <begin position="219"/>
        <end position="241"/>
    </location>
</feature>
<comment type="caution">
    <text evidence="10">The sequence shown here is derived from an EMBL/GenBank/DDBJ whole genome shotgun (WGS) entry which is preliminary data.</text>
</comment>
<reference evidence="10 11" key="1">
    <citation type="submission" date="2020-10" db="EMBL/GenBank/DDBJ databases">
        <title>Sequencing the genomes of 1000 actinobacteria strains.</title>
        <authorList>
            <person name="Klenk H.-P."/>
        </authorList>
    </citation>
    <scope>NUCLEOTIDE SEQUENCE [LARGE SCALE GENOMIC DNA]</scope>
    <source>
        <strain evidence="10 11">DSM 15474</strain>
    </source>
</reference>
<keyword evidence="11" id="KW-1185">Reference proteome</keyword>
<dbReference type="Proteomes" id="UP000636579">
    <property type="component" value="Unassembled WGS sequence"/>
</dbReference>
<feature type="transmembrane region" description="Helical" evidence="8">
    <location>
        <begin position="393"/>
        <end position="411"/>
    </location>
</feature>
<evidence type="ECO:0000256" key="8">
    <source>
        <dbReference type="SAM" id="Phobius"/>
    </source>
</evidence>
<feature type="region of interest" description="Disordered" evidence="7">
    <location>
        <begin position="1"/>
        <end position="23"/>
    </location>
</feature>
<feature type="compositionally biased region" description="Basic and acidic residues" evidence="7">
    <location>
        <begin position="1"/>
        <end position="14"/>
    </location>
</feature>
<feature type="transmembrane region" description="Helical" evidence="8">
    <location>
        <begin position="589"/>
        <end position="613"/>
    </location>
</feature>
<dbReference type="RefSeq" id="WP_192591813.1">
    <property type="nucleotide sequence ID" value="NZ_JADBEE010000001.1"/>
</dbReference>
<feature type="transmembrane region" description="Helical" evidence="8">
    <location>
        <begin position="565"/>
        <end position="582"/>
    </location>
</feature>
<evidence type="ECO:0000256" key="2">
    <source>
        <dbReference type="ARBA" id="ARBA00010157"/>
    </source>
</evidence>
<feature type="transmembrane region" description="Helical" evidence="8">
    <location>
        <begin position="328"/>
        <end position="351"/>
    </location>
</feature>
<dbReference type="Pfam" id="PF03176">
    <property type="entry name" value="MMPL"/>
    <property type="match status" value="2"/>
</dbReference>
<dbReference type="SUPFAM" id="SSF82866">
    <property type="entry name" value="Multidrug efflux transporter AcrB transmembrane domain"/>
    <property type="match status" value="2"/>
</dbReference>
<keyword evidence="4 8" id="KW-0812">Transmembrane</keyword>
<organism evidence="10 11">
    <name type="scientific">Nesterenkonia halotolerans</name>
    <dbReference type="NCBI Taxonomy" id="225325"/>
    <lineage>
        <taxon>Bacteria</taxon>
        <taxon>Bacillati</taxon>
        <taxon>Actinomycetota</taxon>
        <taxon>Actinomycetes</taxon>
        <taxon>Micrococcales</taxon>
        <taxon>Micrococcaceae</taxon>
        <taxon>Nesterenkonia</taxon>
    </lineage>
</organism>
<comment type="similarity">
    <text evidence="2">Belongs to the resistance-nodulation-cell division (RND) (TC 2.A.6) family. MmpL subfamily.</text>
</comment>
<evidence type="ECO:0000256" key="6">
    <source>
        <dbReference type="ARBA" id="ARBA00023136"/>
    </source>
</evidence>
<dbReference type="InterPro" id="IPR050545">
    <property type="entry name" value="Mycobact_MmpL"/>
</dbReference>
<sequence>MPQRELTDVNEDGRSSAGASGRSARGRVPRWLRVFLPALLILIWLTGTAVGGPYFGKVSEVSSNDQTTYLPESADATAVQELLGEFNDSESIPAVVVITSDTELSGSQVTTIEDAVTQLPEIDGVQDDLSPAIPSEDGLAVQAFVPINSEEELGDVVGEISETLRSELPDLEVFVTGPAGFTADLAAGFAGIDGILLAVSLAAVFVILIVVYRSLLLPIAVLATSVFALTVALLSVWWLAYADVLLLSGQTQGILFILVIGAATDYSLLYVARYREALRVHQDKWTATWKGLRGSFEPILASGGTVIAGLLCLLLSDLKSNSTLGPVASIGILFAMASALTFLPALLFVFGRTAFWPRRPRFEPEAVAAEGGVPSRGLWARTGQAVERRPRRIWIATTLLLFIGAVGVTQLDAQGVPQSELVLGESEARDGQVALGEHFPGGSGSPAYVVTEQDSLQPTADVLLGNPGVDGVTVVTDDDAGSAPVTEDGVSGFGPPGTPAPEPTVVDDSVMLQATLTDPADSAAAQDTVRELRADYASTDSEVLVGGVTATAIDTNDAAISDRNLIIPIVLLVILLILMVLLRSVLAPVLLVLTTVLSFATALGVSALVFDYVFDFPGADPTVPLYGFVFLVALGIDYNIFLMTRVREESLSHGTRRGVIRGLTVTGGVITSAGIVLAATFAALSVIPILFLAQIAFIVAFGVLLDTFLVRALLVPALVRDIGPAVWWPSKLARPDGSTSDQRLSSENLSSAVGER</sequence>
<keyword evidence="3" id="KW-1003">Cell membrane</keyword>
<evidence type="ECO:0000256" key="3">
    <source>
        <dbReference type="ARBA" id="ARBA00022475"/>
    </source>
</evidence>
<evidence type="ECO:0000313" key="10">
    <source>
        <dbReference type="EMBL" id="MBE1515153.1"/>
    </source>
</evidence>
<dbReference type="Gene3D" id="1.20.1640.10">
    <property type="entry name" value="Multidrug efflux transporter AcrB transmembrane domain"/>
    <property type="match status" value="2"/>
</dbReference>
<feature type="transmembrane region" description="Helical" evidence="8">
    <location>
        <begin position="253"/>
        <end position="272"/>
    </location>
</feature>
<feature type="transmembrane region" description="Helical" evidence="8">
    <location>
        <begin position="663"/>
        <end position="683"/>
    </location>
</feature>
<keyword evidence="6 8" id="KW-0472">Membrane</keyword>
<evidence type="ECO:0000313" key="11">
    <source>
        <dbReference type="Proteomes" id="UP000636579"/>
    </source>
</evidence>
<feature type="compositionally biased region" description="Polar residues" evidence="7">
    <location>
        <begin position="737"/>
        <end position="756"/>
    </location>
</feature>
<evidence type="ECO:0000256" key="4">
    <source>
        <dbReference type="ARBA" id="ARBA00022692"/>
    </source>
</evidence>
<feature type="transmembrane region" description="Helical" evidence="8">
    <location>
        <begin position="625"/>
        <end position="642"/>
    </location>
</feature>
<feature type="transmembrane region" description="Helical" evidence="8">
    <location>
        <begin position="185"/>
        <end position="212"/>
    </location>
</feature>
<accession>A0ABR9J825</accession>